<dbReference type="AlphaFoldDB" id="A0A1V6RZB7"/>
<dbReference type="Proteomes" id="UP000191518">
    <property type="component" value="Unassembled WGS sequence"/>
</dbReference>
<feature type="region of interest" description="Disordered" evidence="1">
    <location>
        <begin position="1"/>
        <end position="99"/>
    </location>
</feature>
<evidence type="ECO:0000313" key="2">
    <source>
        <dbReference type="EMBL" id="OQE06824.1"/>
    </source>
</evidence>
<evidence type="ECO:0000256" key="1">
    <source>
        <dbReference type="SAM" id="MobiDB-lite"/>
    </source>
</evidence>
<proteinExistence type="predicted"/>
<accession>A0A1V6RZB7</accession>
<keyword evidence="3" id="KW-1185">Reference proteome</keyword>
<gene>
    <name evidence="2" type="ORF">PENVUL_c016G00986</name>
</gene>
<sequence>MQFKPSGRRLPSTSQPRPPKRRRNEEDDDDSSPSPTRRRLSSNAPESSDSENDSESSDSENDSESSEGPPPYPIQQYSSPSSDGNRIKTPSSPVSDLPPVSEEQVYEYYRQGSRFQAWIADPSIAGCRYARATSTLFDMFNNDNDRERFTCPRNHFDDPPSNIQEDVSQLGLPITGNRHRFTELVLHGFDADGCKRESEYQHSIAEGVMIGEAIYRWTGPHWSDIAVAQYKFDHDIDTLKYIYFTNVQNEETLPYLEDILYPRYGIEWPTSGEMQWRAWGYETDEYREILGTRLGKSAACFVLGAWERGTRRIARIHTFGSHYQIHLRFDIEPFQEE</sequence>
<evidence type="ECO:0000313" key="3">
    <source>
        <dbReference type="Proteomes" id="UP000191518"/>
    </source>
</evidence>
<protein>
    <submittedName>
        <fullName evidence="2">Uncharacterized protein</fullName>
    </submittedName>
</protein>
<organism evidence="2 3">
    <name type="scientific">Penicillium vulpinum</name>
    <dbReference type="NCBI Taxonomy" id="29845"/>
    <lineage>
        <taxon>Eukaryota</taxon>
        <taxon>Fungi</taxon>
        <taxon>Dikarya</taxon>
        <taxon>Ascomycota</taxon>
        <taxon>Pezizomycotina</taxon>
        <taxon>Eurotiomycetes</taxon>
        <taxon>Eurotiomycetidae</taxon>
        <taxon>Eurotiales</taxon>
        <taxon>Aspergillaceae</taxon>
        <taxon>Penicillium</taxon>
    </lineage>
</organism>
<reference evidence="3" key="1">
    <citation type="journal article" date="2017" name="Nat. Microbiol.">
        <title>Global analysis of biosynthetic gene clusters reveals vast potential of secondary metabolite production in Penicillium species.</title>
        <authorList>
            <person name="Nielsen J.C."/>
            <person name="Grijseels S."/>
            <person name="Prigent S."/>
            <person name="Ji B."/>
            <person name="Dainat J."/>
            <person name="Nielsen K.F."/>
            <person name="Frisvad J.C."/>
            <person name="Workman M."/>
            <person name="Nielsen J."/>
        </authorList>
    </citation>
    <scope>NUCLEOTIDE SEQUENCE [LARGE SCALE GENOMIC DNA]</scope>
    <source>
        <strain evidence="3">IBT 29486</strain>
    </source>
</reference>
<feature type="compositionally biased region" description="Acidic residues" evidence="1">
    <location>
        <begin position="48"/>
        <end position="65"/>
    </location>
</feature>
<comment type="caution">
    <text evidence="2">The sequence shown here is derived from an EMBL/GenBank/DDBJ whole genome shotgun (WGS) entry which is preliminary data.</text>
</comment>
<name>A0A1V6RZB7_9EURO</name>
<dbReference type="OrthoDB" id="4327467at2759"/>
<dbReference type="EMBL" id="MDYP01000016">
    <property type="protein sequence ID" value="OQE06824.1"/>
    <property type="molecule type" value="Genomic_DNA"/>
</dbReference>
<dbReference type="STRING" id="29845.A0A1V6RZB7"/>
<feature type="compositionally biased region" description="Low complexity" evidence="1">
    <location>
        <begin position="90"/>
        <end position="99"/>
    </location>
</feature>